<dbReference type="OrthoDB" id="1103324at2759"/>
<dbReference type="InterPro" id="IPR050364">
    <property type="entry name" value="Cytochrome_P450_fung"/>
</dbReference>
<evidence type="ECO:0008006" key="8">
    <source>
        <dbReference type="Google" id="ProtNLM"/>
    </source>
</evidence>
<dbReference type="PANTHER" id="PTHR46300:SF8">
    <property type="entry name" value="CYTOCHROME P450 2E1"/>
    <property type="match status" value="1"/>
</dbReference>
<gene>
    <name evidence="6" type="ORF">HYALB_00002614</name>
</gene>
<keyword evidence="7" id="KW-1185">Reference proteome</keyword>
<keyword evidence="2 5" id="KW-0479">Metal-binding</keyword>
<dbReference type="Gene3D" id="1.10.630.10">
    <property type="entry name" value="Cytochrome P450"/>
    <property type="match status" value="1"/>
</dbReference>
<comment type="cofactor">
    <cofactor evidence="5">
        <name>heme</name>
        <dbReference type="ChEBI" id="CHEBI:30413"/>
    </cofactor>
</comment>
<dbReference type="PRINTS" id="PR00463">
    <property type="entry name" value="EP450I"/>
</dbReference>
<evidence type="ECO:0000256" key="2">
    <source>
        <dbReference type="ARBA" id="ARBA00022723"/>
    </source>
</evidence>
<proteinExistence type="inferred from homology"/>
<dbReference type="SUPFAM" id="SSF48264">
    <property type="entry name" value="Cytochrome P450"/>
    <property type="match status" value="1"/>
</dbReference>
<dbReference type="EMBL" id="CAJVRM010000340">
    <property type="protein sequence ID" value="CAG8979842.1"/>
    <property type="molecule type" value="Genomic_DNA"/>
</dbReference>
<keyword evidence="5" id="KW-0349">Heme</keyword>
<evidence type="ECO:0000256" key="3">
    <source>
        <dbReference type="ARBA" id="ARBA00023002"/>
    </source>
</evidence>
<reference evidence="6" key="1">
    <citation type="submission" date="2021-07" db="EMBL/GenBank/DDBJ databases">
        <authorList>
            <person name="Durling M."/>
        </authorList>
    </citation>
    <scope>NUCLEOTIDE SEQUENCE</scope>
</reference>
<comment type="caution">
    <text evidence="6">The sequence shown here is derived from an EMBL/GenBank/DDBJ whole genome shotgun (WGS) entry which is preliminary data.</text>
</comment>
<keyword evidence="3" id="KW-0560">Oxidoreductase</keyword>
<comment type="similarity">
    <text evidence="1">Belongs to the cytochrome P450 family.</text>
</comment>
<evidence type="ECO:0000256" key="1">
    <source>
        <dbReference type="ARBA" id="ARBA00010617"/>
    </source>
</evidence>
<protein>
    <recommendedName>
        <fullName evidence="8">Cytochrome P450</fullName>
    </recommendedName>
</protein>
<evidence type="ECO:0000256" key="4">
    <source>
        <dbReference type="ARBA" id="ARBA00023004"/>
    </source>
</evidence>
<accession>A0A9N9LUG1</accession>
<keyword evidence="4 5" id="KW-0408">Iron</keyword>
<dbReference type="InterPro" id="IPR002401">
    <property type="entry name" value="Cyt_P450_E_grp-I"/>
</dbReference>
<evidence type="ECO:0000313" key="7">
    <source>
        <dbReference type="Proteomes" id="UP000701801"/>
    </source>
</evidence>
<dbReference type="InterPro" id="IPR036396">
    <property type="entry name" value="Cyt_P450_sf"/>
</dbReference>
<dbReference type="GO" id="GO:0005506">
    <property type="term" value="F:iron ion binding"/>
    <property type="evidence" value="ECO:0007669"/>
    <property type="project" value="InterPro"/>
</dbReference>
<dbReference type="GO" id="GO:0004497">
    <property type="term" value="F:monooxygenase activity"/>
    <property type="evidence" value="ECO:0007669"/>
    <property type="project" value="InterPro"/>
</dbReference>
<organism evidence="6 7">
    <name type="scientific">Hymenoscyphus albidus</name>
    <dbReference type="NCBI Taxonomy" id="595503"/>
    <lineage>
        <taxon>Eukaryota</taxon>
        <taxon>Fungi</taxon>
        <taxon>Dikarya</taxon>
        <taxon>Ascomycota</taxon>
        <taxon>Pezizomycotina</taxon>
        <taxon>Leotiomycetes</taxon>
        <taxon>Helotiales</taxon>
        <taxon>Helotiaceae</taxon>
        <taxon>Hymenoscyphus</taxon>
    </lineage>
</organism>
<dbReference type="Pfam" id="PF00067">
    <property type="entry name" value="p450"/>
    <property type="match status" value="1"/>
</dbReference>
<dbReference type="CDD" id="cd11065">
    <property type="entry name" value="CYP64-like"/>
    <property type="match status" value="1"/>
</dbReference>
<dbReference type="GO" id="GO:0016705">
    <property type="term" value="F:oxidoreductase activity, acting on paired donors, with incorporation or reduction of molecular oxygen"/>
    <property type="evidence" value="ECO:0007669"/>
    <property type="project" value="InterPro"/>
</dbReference>
<feature type="binding site" description="axial binding residue" evidence="5">
    <location>
        <position position="436"/>
    </location>
    <ligand>
        <name>heme</name>
        <dbReference type="ChEBI" id="CHEBI:30413"/>
    </ligand>
    <ligandPart>
        <name>Fe</name>
        <dbReference type="ChEBI" id="CHEBI:18248"/>
    </ligandPart>
</feature>
<sequence length="513" mass="58861">MAAFISILVVLVLAVIVYRYWYSTRKVLPPGVRPLPGPKGLPFIGRVHDVPSTATWLKFWEWSQEYGPIYQMEIFGSVHVWISSEQVANDLLSKRGSVYSDRPKIPNLPDNRTSGDYMPLLGRNDIWKRQRKFAHHIFSRAQNESQYAYPTLERKRLLHELLKNPSDYVYLLEAYTGRTISRLAWGSVAPAPQLKIDAFGLLEAISPSGALPNVIAWLEHLPAWLSPWQKTEKARHDAENVFFQQSLRDVHDAASKGEINPSYAKTFLEGKEKGGWEHEEWSYLIGMMAIAGALTIASPLQTYILAMVHHPVWQAKMQEEIQRVCGDRCPEWEDRANLPVVRSVVKEILRWRPPVPTGIPHRLENDDIYGDYFIPGGATIHALEWGICRDPVKYPDPEAFRPERWLDPSFPSYREPLTEFPNLKNHHQFGFGRRTCQGVEIVDQELFLVMSGMAWAFTIQKKKDAAGNEVEVPWNKYTSLLIAKPDSFEFDMIVRSEEKRKTIVQDGEAVENV</sequence>
<dbReference type="Proteomes" id="UP000701801">
    <property type="component" value="Unassembled WGS sequence"/>
</dbReference>
<dbReference type="GO" id="GO:0020037">
    <property type="term" value="F:heme binding"/>
    <property type="evidence" value="ECO:0007669"/>
    <property type="project" value="InterPro"/>
</dbReference>
<dbReference type="AlphaFoldDB" id="A0A9N9LUG1"/>
<evidence type="ECO:0000313" key="6">
    <source>
        <dbReference type="EMBL" id="CAG8979842.1"/>
    </source>
</evidence>
<evidence type="ECO:0000256" key="5">
    <source>
        <dbReference type="PIRSR" id="PIRSR602401-1"/>
    </source>
</evidence>
<dbReference type="InterPro" id="IPR001128">
    <property type="entry name" value="Cyt_P450"/>
</dbReference>
<name>A0A9N9LUG1_9HELO</name>
<dbReference type="PANTHER" id="PTHR46300">
    <property type="entry name" value="P450, PUTATIVE (EUROFUNG)-RELATED-RELATED"/>
    <property type="match status" value="1"/>
</dbReference>